<evidence type="ECO:0000256" key="6">
    <source>
        <dbReference type="PROSITE-ProRule" id="PRU01373"/>
    </source>
</evidence>
<reference evidence="9 10" key="1">
    <citation type="submission" date="2022-06" db="EMBL/GenBank/DDBJ databases">
        <title>Paraconexibacter antarcticus.</title>
        <authorList>
            <person name="Kim C.S."/>
        </authorList>
    </citation>
    <scope>NUCLEOTIDE SEQUENCE [LARGE SCALE GENOMIC DNA]</scope>
    <source>
        <strain evidence="9 10">02-257</strain>
    </source>
</reference>
<dbReference type="SUPFAM" id="SSF141523">
    <property type="entry name" value="L,D-transpeptidase catalytic domain-like"/>
    <property type="match status" value="1"/>
</dbReference>
<keyword evidence="2" id="KW-0808">Transferase</keyword>
<dbReference type="Pfam" id="PF03734">
    <property type="entry name" value="YkuD"/>
    <property type="match status" value="1"/>
</dbReference>
<feature type="active site" description="Nucleophile" evidence="6">
    <location>
        <position position="226"/>
    </location>
</feature>
<dbReference type="PANTHER" id="PTHR30582">
    <property type="entry name" value="L,D-TRANSPEPTIDASE"/>
    <property type="match status" value="1"/>
</dbReference>
<evidence type="ECO:0000256" key="3">
    <source>
        <dbReference type="ARBA" id="ARBA00022960"/>
    </source>
</evidence>
<dbReference type="InterPro" id="IPR005490">
    <property type="entry name" value="LD_TPept_cat_dom"/>
</dbReference>
<dbReference type="PROSITE" id="PS52029">
    <property type="entry name" value="LD_TPASE"/>
    <property type="match status" value="1"/>
</dbReference>
<dbReference type="RefSeq" id="WP_254571269.1">
    <property type="nucleotide sequence ID" value="NZ_CP098502.1"/>
</dbReference>
<protein>
    <submittedName>
        <fullName evidence="9">L,D-transpeptidase</fullName>
    </submittedName>
</protein>
<name>A0ABY5DRA8_9ACTN</name>
<accession>A0ABY5DRA8</accession>
<evidence type="ECO:0000313" key="9">
    <source>
        <dbReference type="EMBL" id="UTI64568.1"/>
    </source>
</evidence>
<feature type="domain" description="L,D-TPase catalytic" evidence="8">
    <location>
        <begin position="131"/>
        <end position="250"/>
    </location>
</feature>
<sequence>MTITLAALALAAPQASTAAEAPVTGASAVAPQAAKAKAKVIVTTLSDELKTSRWAYPSRRSGIRAAPSTTARTVAHLRLITEDGLPDTYLLLSRRRQGTQDWVELRIPGRPNGRTGWVPRDALGDFNTIHTSLLVERARHRVTIRNFGKVVATFPIGVGKSSTPTPAGRFWIREKFVVKNAPAYGPRALGTSAYAPHLTDWPNGGVVGFHGTDEPGLVPGNPSHGCIRLHNADILKMYHLVPLGTPLRIV</sequence>
<evidence type="ECO:0000256" key="1">
    <source>
        <dbReference type="ARBA" id="ARBA00004752"/>
    </source>
</evidence>
<comment type="pathway">
    <text evidence="1 6">Cell wall biogenesis; peptidoglycan biosynthesis.</text>
</comment>
<keyword evidence="3 6" id="KW-0133">Cell shape</keyword>
<evidence type="ECO:0000256" key="5">
    <source>
        <dbReference type="ARBA" id="ARBA00023316"/>
    </source>
</evidence>
<evidence type="ECO:0000256" key="4">
    <source>
        <dbReference type="ARBA" id="ARBA00022984"/>
    </source>
</evidence>
<dbReference type="EMBL" id="CP098502">
    <property type="protein sequence ID" value="UTI64568.1"/>
    <property type="molecule type" value="Genomic_DNA"/>
</dbReference>
<dbReference type="CDD" id="cd16913">
    <property type="entry name" value="YkuD_like"/>
    <property type="match status" value="1"/>
</dbReference>
<feature type="signal peptide" evidence="7">
    <location>
        <begin position="1"/>
        <end position="18"/>
    </location>
</feature>
<organism evidence="9 10">
    <name type="scientific">Paraconexibacter antarcticus</name>
    <dbReference type="NCBI Taxonomy" id="2949664"/>
    <lineage>
        <taxon>Bacteria</taxon>
        <taxon>Bacillati</taxon>
        <taxon>Actinomycetota</taxon>
        <taxon>Thermoleophilia</taxon>
        <taxon>Solirubrobacterales</taxon>
        <taxon>Paraconexibacteraceae</taxon>
        <taxon>Paraconexibacter</taxon>
    </lineage>
</organism>
<feature type="chain" id="PRO_5045464982" evidence="7">
    <location>
        <begin position="19"/>
        <end position="250"/>
    </location>
</feature>
<proteinExistence type="predicted"/>
<evidence type="ECO:0000313" key="10">
    <source>
        <dbReference type="Proteomes" id="UP001056035"/>
    </source>
</evidence>
<gene>
    <name evidence="9" type="ORF">NBH00_24940</name>
</gene>
<evidence type="ECO:0000256" key="7">
    <source>
        <dbReference type="SAM" id="SignalP"/>
    </source>
</evidence>
<keyword evidence="5 6" id="KW-0961">Cell wall biogenesis/degradation</keyword>
<dbReference type="InterPro" id="IPR038063">
    <property type="entry name" value="Transpep_catalytic_dom"/>
</dbReference>
<dbReference type="InterPro" id="IPR050979">
    <property type="entry name" value="LD-transpeptidase"/>
</dbReference>
<dbReference type="Gene3D" id="2.40.440.10">
    <property type="entry name" value="L,D-transpeptidase catalytic domain-like"/>
    <property type="match status" value="1"/>
</dbReference>
<keyword evidence="7" id="KW-0732">Signal</keyword>
<keyword evidence="4 6" id="KW-0573">Peptidoglycan synthesis</keyword>
<dbReference type="Proteomes" id="UP001056035">
    <property type="component" value="Chromosome"/>
</dbReference>
<evidence type="ECO:0000256" key="2">
    <source>
        <dbReference type="ARBA" id="ARBA00022679"/>
    </source>
</evidence>
<keyword evidence="10" id="KW-1185">Reference proteome</keyword>
<evidence type="ECO:0000259" key="8">
    <source>
        <dbReference type="PROSITE" id="PS52029"/>
    </source>
</evidence>
<feature type="active site" description="Proton donor/acceptor" evidence="6">
    <location>
        <position position="210"/>
    </location>
</feature>